<dbReference type="Pfam" id="PF01917">
    <property type="entry name" value="Flagellin_arch-type"/>
    <property type="match status" value="1"/>
</dbReference>
<dbReference type="HOGENOM" id="CLU_108339_0_0_2"/>
<protein>
    <recommendedName>
        <fullName evidence="4">Flagellin</fullName>
    </recommendedName>
</protein>
<proteinExistence type="predicted"/>
<keyword evidence="3" id="KW-1185">Reference proteome</keyword>
<feature type="transmembrane region" description="Helical" evidence="1">
    <location>
        <begin position="6"/>
        <end position="31"/>
    </location>
</feature>
<reference evidence="3" key="1">
    <citation type="journal article" date="2015" name="Microbiology">
        <title>Genome of Methanoregula boonei 6A8 reveals adaptations to oligotrophic peatland environments.</title>
        <authorList>
            <person name="Braeuer S."/>
            <person name="Cadillo-Quiroz H."/>
            <person name="Kyrpides N."/>
            <person name="Woyke T."/>
            <person name="Goodwin L."/>
            <person name="Detter C."/>
            <person name="Podell S."/>
            <person name="Yavitt J.B."/>
            <person name="Zinder S.H."/>
        </authorList>
    </citation>
    <scope>NUCLEOTIDE SEQUENCE [LARGE SCALE GENOMIC DNA]</scope>
    <source>
        <strain evidence="3">DSM 21154 / JCM 14090 / 6A8</strain>
    </source>
</reference>
<dbReference type="STRING" id="456442.Mboo_1345"/>
<dbReference type="eggNOG" id="arCOG01822">
    <property type="taxonomic scope" value="Archaea"/>
</dbReference>
<dbReference type="KEGG" id="mbn:Mboo_1345"/>
<evidence type="ECO:0008006" key="4">
    <source>
        <dbReference type="Google" id="ProtNLM"/>
    </source>
</evidence>
<evidence type="ECO:0000313" key="2">
    <source>
        <dbReference type="EMBL" id="ABS55863.1"/>
    </source>
</evidence>
<name>A7I802_METB6</name>
<dbReference type="AlphaFoldDB" id="A7I802"/>
<dbReference type="EMBL" id="CP000780">
    <property type="protein sequence ID" value="ABS55863.1"/>
    <property type="molecule type" value="Genomic_DNA"/>
</dbReference>
<dbReference type="InterPro" id="IPR002774">
    <property type="entry name" value="Flagellin_arc-type"/>
</dbReference>
<evidence type="ECO:0000313" key="3">
    <source>
        <dbReference type="Proteomes" id="UP000002408"/>
    </source>
</evidence>
<accession>A7I802</accession>
<keyword evidence="1" id="KW-0812">Transmembrane</keyword>
<gene>
    <name evidence="2" type="ordered locus">Mboo_1345</name>
</gene>
<sequence precursor="true">MSADTFTTAMFLITAVIAAGVLISAIFPVVYQMSGTFTAAGHASDQQIRTNMQIVLDVANQSNYVRVWIKNTGSVRIPVANIQQSDVFCGDAGNFNRMSLSTTGTLGNGQWSYTLTNPSTPNSWNPGDTLEIDAYTTTINSSDPVYFQFVLPNGISTSDQFTVSTTP</sequence>
<evidence type="ECO:0000256" key="1">
    <source>
        <dbReference type="SAM" id="Phobius"/>
    </source>
</evidence>
<dbReference type="RefSeq" id="WP_012106896.1">
    <property type="nucleotide sequence ID" value="NC_009712.1"/>
</dbReference>
<organism evidence="2 3">
    <name type="scientific">Methanoregula boonei (strain DSM 21154 / JCM 14090 / 6A8)</name>
    <dbReference type="NCBI Taxonomy" id="456442"/>
    <lineage>
        <taxon>Archaea</taxon>
        <taxon>Methanobacteriati</taxon>
        <taxon>Methanobacteriota</taxon>
        <taxon>Stenosarchaea group</taxon>
        <taxon>Methanomicrobia</taxon>
        <taxon>Methanomicrobiales</taxon>
        <taxon>Methanoregulaceae</taxon>
        <taxon>Methanoregula</taxon>
    </lineage>
</organism>
<dbReference type="GeneID" id="5410281"/>
<dbReference type="Proteomes" id="UP000002408">
    <property type="component" value="Chromosome"/>
</dbReference>
<dbReference type="GO" id="GO:0097588">
    <property type="term" value="P:archaeal or bacterial-type flagellum-dependent cell motility"/>
    <property type="evidence" value="ECO:0007669"/>
    <property type="project" value="InterPro"/>
</dbReference>
<keyword evidence="1" id="KW-0472">Membrane</keyword>
<dbReference type="GO" id="GO:0005198">
    <property type="term" value="F:structural molecule activity"/>
    <property type="evidence" value="ECO:0007669"/>
    <property type="project" value="InterPro"/>
</dbReference>
<dbReference type="OrthoDB" id="135845at2157"/>
<keyword evidence="1" id="KW-1133">Transmembrane helix</keyword>